<organism evidence="1 2">
    <name type="scientific">Pseudomonas fluorescens R124</name>
    <dbReference type="NCBI Taxonomy" id="743713"/>
    <lineage>
        <taxon>Bacteria</taxon>
        <taxon>Pseudomonadati</taxon>
        <taxon>Pseudomonadota</taxon>
        <taxon>Gammaproteobacteria</taxon>
        <taxon>Pseudomonadales</taxon>
        <taxon>Pseudomonadaceae</taxon>
        <taxon>Pseudomonas</taxon>
    </lineage>
</organism>
<protein>
    <submittedName>
        <fullName evidence="1">Uncharacterized protein</fullName>
    </submittedName>
</protein>
<dbReference type="AlphaFoldDB" id="A0A7U9GRC2"/>
<gene>
    <name evidence="1" type="ORF">I1A_001661</name>
</gene>
<reference evidence="1 2" key="1">
    <citation type="submission" date="2012-08" db="EMBL/GenBank/DDBJ databases">
        <title>The genome of cave-isolated P. fluorescens strain R124 demonstrates phenotypic adaptation to the mineral environment.</title>
        <authorList>
            <person name="Barton M.D."/>
            <person name="Petronio M."/>
            <person name="Giarrizzo J.G."/>
            <person name="Bowling B.V."/>
            <person name="Barton H.A."/>
        </authorList>
    </citation>
    <scope>NUCLEOTIDE SEQUENCE [LARGE SCALE GENOMIC DNA]</scope>
    <source>
        <strain evidence="1 2">R124</strain>
    </source>
</reference>
<name>A0A7U9GRC2_PSEFL</name>
<evidence type="ECO:0000313" key="1">
    <source>
        <dbReference type="EMBL" id="EJZ57342.1"/>
    </source>
</evidence>
<accession>A0A7U9GRC2</accession>
<sequence>MVRGEMLISPRLMKFWIWKVLTSLFPKALLKYLKLNLRMSEMEVIQFHSLR</sequence>
<dbReference type="Proteomes" id="UP000006045">
    <property type="component" value="Chromosome"/>
</dbReference>
<evidence type="ECO:0000313" key="2">
    <source>
        <dbReference type="Proteomes" id="UP000006045"/>
    </source>
</evidence>
<proteinExistence type="predicted"/>
<dbReference type="EMBL" id="CM001561">
    <property type="protein sequence ID" value="EJZ57342.1"/>
    <property type="molecule type" value="Genomic_DNA"/>
</dbReference>